<reference evidence="2" key="1">
    <citation type="submission" date="2023-04" db="EMBL/GenBank/DDBJ databases">
        <authorList>
            <person name="Vijverberg K."/>
            <person name="Xiong W."/>
            <person name="Schranz E."/>
        </authorList>
    </citation>
    <scope>NUCLEOTIDE SEQUENCE</scope>
</reference>
<proteinExistence type="predicted"/>
<gene>
    <name evidence="2" type="ORF">LSALG_LOCUS34715</name>
</gene>
<organism evidence="2 3">
    <name type="scientific">Lactuca saligna</name>
    <name type="common">Willowleaf lettuce</name>
    <dbReference type="NCBI Taxonomy" id="75948"/>
    <lineage>
        <taxon>Eukaryota</taxon>
        <taxon>Viridiplantae</taxon>
        <taxon>Streptophyta</taxon>
        <taxon>Embryophyta</taxon>
        <taxon>Tracheophyta</taxon>
        <taxon>Spermatophyta</taxon>
        <taxon>Magnoliopsida</taxon>
        <taxon>eudicotyledons</taxon>
        <taxon>Gunneridae</taxon>
        <taxon>Pentapetalae</taxon>
        <taxon>asterids</taxon>
        <taxon>campanulids</taxon>
        <taxon>Asterales</taxon>
        <taxon>Asteraceae</taxon>
        <taxon>Cichorioideae</taxon>
        <taxon>Cichorieae</taxon>
        <taxon>Lactucinae</taxon>
        <taxon>Lactuca</taxon>
    </lineage>
</organism>
<dbReference type="AlphaFoldDB" id="A0AA35ZQB0"/>
<evidence type="ECO:0000313" key="2">
    <source>
        <dbReference type="EMBL" id="CAI9295792.1"/>
    </source>
</evidence>
<dbReference type="Proteomes" id="UP001177003">
    <property type="component" value="Chromosome 8"/>
</dbReference>
<feature type="region of interest" description="Disordered" evidence="1">
    <location>
        <begin position="168"/>
        <end position="189"/>
    </location>
</feature>
<dbReference type="EMBL" id="OX465084">
    <property type="protein sequence ID" value="CAI9295792.1"/>
    <property type="molecule type" value="Genomic_DNA"/>
</dbReference>
<name>A0AA35ZQB0_LACSI</name>
<protein>
    <submittedName>
        <fullName evidence="2">Uncharacterized protein</fullName>
    </submittedName>
</protein>
<evidence type="ECO:0000256" key="1">
    <source>
        <dbReference type="SAM" id="MobiDB-lite"/>
    </source>
</evidence>
<keyword evidence="3" id="KW-1185">Reference proteome</keyword>
<evidence type="ECO:0000313" key="3">
    <source>
        <dbReference type="Proteomes" id="UP001177003"/>
    </source>
</evidence>
<accession>A0AA35ZQB0</accession>
<sequence>MSVFGFHHRVRFLFPSLPNINQERERFRFSCDLAPAHTLLLCKVHISESSKLKPLGIIVSLDLSANREKQSLSQNDAQKIEGLLIEFVPYLCQAIVKALADCMIDAKENLDISKSYQSYGSRFLGLKLQIRICVTNLMRIAVEATLLIINLSLKLKRVLRSINSSDYEMTESGRNNKRIGASPSPRLHE</sequence>